<sequence>MSMNDDVKGVRFVLDRVAGQLPGLNAAKQHLQAVSGHLTRFLEHDEFRPDLLSLRIGALANALMPLSQAIHSNGLADPLDPNPGNQFTQRHVTQAGWVQFAWGVLTPFIKDLNEINQFYMKNSSRCDKVALTSGKIPAFIKRGDTYQWSKPLRSDDLTRRNRNLMEKELGTAYTKYSRWLLNQDRQFREEKSTAWLATVFLLRHSLARSPQAAPSTKSYIEKLGYNRFNKTDVLDVDNITLHYEQGIAKAFFQIKDRPDKASLAYPGAGLSGIVPTLTPFHTLEINLEIDNRQVRYISRRERVLTKNRKQKLVDMPNSLKYVMRHDEILFDPNPKVDKAFHSYLVDEKSIQAAGGIAANNGKIIAIDNMSGHYRPGWRLLAQAVDRLAEVLDNNAVVGVFSDGAPGGGETWFFPVRVFARLAGNDFRADAIEAAIKTSGTWQLPVTADDNFNAYLALNLPGNKSTVEIGNFAEKLQRF</sequence>
<dbReference type="AlphaFoldDB" id="A0A370DYF3"/>
<gene>
    <name evidence="1" type="ORF">DIZ79_08115</name>
</gene>
<accession>A0A370DYF3</accession>
<evidence type="ECO:0000313" key="2">
    <source>
        <dbReference type="Proteomes" id="UP000255508"/>
    </source>
</evidence>
<dbReference type="Proteomes" id="UP000255508">
    <property type="component" value="Unassembled WGS sequence"/>
</dbReference>
<protein>
    <submittedName>
        <fullName evidence="1">Uncharacterized protein</fullName>
    </submittedName>
</protein>
<organism evidence="1 2">
    <name type="scientific">endosymbiont of Lamellibrachia luymesi</name>
    <dbReference type="NCBI Taxonomy" id="2200907"/>
    <lineage>
        <taxon>Bacteria</taxon>
        <taxon>Pseudomonadati</taxon>
        <taxon>Pseudomonadota</taxon>
        <taxon>Gammaproteobacteria</taxon>
        <taxon>sulfur-oxidizing symbionts</taxon>
    </lineage>
</organism>
<comment type="caution">
    <text evidence="1">The sequence shown here is derived from an EMBL/GenBank/DDBJ whole genome shotgun (WGS) entry which is preliminary data.</text>
</comment>
<reference evidence="1 2" key="1">
    <citation type="journal article" date="2018" name="ISME J.">
        <title>Endosymbiont genomes yield clues of tubeworm success.</title>
        <authorList>
            <person name="Li Y."/>
            <person name="Liles M.R."/>
            <person name="Halanych K.M."/>
        </authorList>
    </citation>
    <scope>NUCLEOTIDE SEQUENCE [LARGE SCALE GENOMIC DNA]</scope>
    <source>
        <strain evidence="1">A1422</strain>
    </source>
</reference>
<evidence type="ECO:0000313" key="1">
    <source>
        <dbReference type="EMBL" id="RDH90790.1"/>
    </source>
</evidence>
<name>A0A370DYF3_9GAMM</name>
<proteinExistence type="predicted"/>
<dbReference type="EMBL" id="QFXD01000150">
    <property type="protein sequence ID" value="RDH90790.1"/>
    <property type="molecule type" value="Genomic_DNA"/>
</dbReference>